<dbReference type="OrthoDB" id="6199326at2"/>
<evidence type="ECO:0000313" key="2">
    <source>
        <dbReference type="Proteomes" id="UP000014461"/>
    </source>
</evidence>
<dbReference type="EMBL" id="BARX01000022">
    <property type="protein sequence ID" value="GAD03030.1"/>
    <property type="molecule type" value="Genomic_DNA"/>
</dbReference>
<proteinExistence type="predicted"/>
<keyword evidence="2" id="KW-1185">Reference proteome</keyword>
<reference evidence="1" key="1">
    <citation type="journal article" date="2013" name="Genome Announc.">
        <title>Draft Genome Sequence of Agarivorans albus Strain MKT 106T, an Agarolytic Marine Bacterium.</title>
        <authorList>
            <person name="Yasuike M."/>
            <person name="Nakamura Y."/>
            <person name="Kai W."/>
            <person name="Fujiwara A."/>
            <person name="Fukui Y."/>
            <person name="Satomi M."/>
            <person name="Sano M."/>
        </authorList>
    </citation>
    <scope>NUCLEOTIDE SEQUENCE [LARGE SCALE GENOMIC DNA]</scope>
</reference>
<dbReference type="InterPro" id="IPR022253">
    <property type="entry name" value="Ribosome_recyc_fac_bac"/>
</dbReference>
<organism evidence="1 2">
    <name type="scientific">Agarivorans albus MKT 106</name>
    <dbReference type="NCBI Taxonomy" id="1331007"/>
    <lineage>
        <taxon>Bacteria</taxon>
        <taxon>Pseudomonadati</taxon>
        <taxon>Pseudomonadota</taxon>
        <taxon>Gammaproteobacteria</taxon>
        <taxon>Alteromonadales</taxon>
        <taxon>Alteromonadaceae</taxon>
        <taxon>Agarivorans</taxon>
    </lineage>
</organism>
<evidence type="ECO:0000313" key="1">
    <source>
        <dbReference type="EMBL" id="GAD03030.1"/>
    </source>
</evidence>
<dbReference type="Pfam" id="PF12614">
    <property type="entry name" value="RRF_GI"/>
    <property type="match status" value="1"/>
</dbReference>
<dbReference type="Proteomes" id="UP000014461">
    <property type="component" value="Unassembled WGS sequence"/>
</dbReference>
<comment type="caution">
    <text evidence="1">The sequence shown here is derived from an EMBL/GenBank/DDBJ whole genome shotgun (WGS) entry which is preliminary data.</text>
</comment>
<dbReference type="AlphaFoldDB" id="R9PNZ6"/>
<protein>
    <submittedName>
        <fullName evidence="1">Ribosome recycling factor</fullName>
    </submittedName>
</protein>
<accession>R9PNZ6</accession>
<sequence length="131" mass="14821">MKNKDFAITVALPSLIHRIGGDNTKQAKQLALESACQLKRIRRSRNWQLIGEASALSALSTRIKNLESDNFAYLLTKLELRLAAYQEQLEPKSERLARLIKEKPNITLAELLEQTDCSLAEARLARFDAEL</sequence>
<name>R9PNZ6_AGAAL</name>
<gene>
    <name evidence="1" type="ORF">AALB_3110</name>
</gene>